<dbReference type="PaxDb" id="3218-PP1S208_61V6.1"/>
<evidence type="ECO:0000313" key="3">
    <source>
        <dbReference type="Proteomes" id="UP000006727"/>
    </source>
</evidence>
<accession>A0A2K1IWP0</accession>
<dbReference type="InParanoid" id="A0A2K1IWP0"/>
<organism evidence="1">
    <name type="scientific">Physcomitrium patens</name>
    <name type="common">Spreading-leaved earth moss</name>
    <name type="synonym">Physcomitrella patens</name>
    <dbReference type="NCBI Taxonomy" id="3218"/>
    <lineage>
        <taxon>Eukaryota</taxon>
        <taxon>Viridiplantae</taxon>
        <taxon>Streptophyta</taxon>
        <taxon>Embryophyta</taxon>
        <taxon>Bryophyta</taxon>
        <taxon>Bryophytina</taxon>
        <taxon>Bryopsida</taxon>
        <taxon>Funariidae</taxon>
        <taxon>Funariales</taxon>
        <taxon>Funariaceae</taxon>
        <taxon>Physcomitrium</taxon>
    </lineage>
</organism>
<gene>
    <name evidence="1" type="ORF">PHYPA_023501</name>
</gene>
<protein>
    <submittedName>
        <fullName evidence="1 2">Uncharacterized protein</fullName>
    </submittedName>
</protein>
<proteinExistence type="predicted"/>
<dbReference type="EnsemblPlants" id="Pp3c19_518V3.1">
    <property type="protein sequence ID" value="PAC:32940069.CDS.1"/>
    <property type="gene ID" value="Pp3c19_518"/>
</dbReference>
<reference evidence="2" key="3">
    <citation type="submission" date="2020-12" db="UniProtKB">
        <authorList>
            <consortium name="EnsemblPlants"/>
        </authorList>
    </citation>
    <scope>IDENTIFICATION</scope>
</reference>
<evidence type="ECO:0000313" key="1">
    <source>
        <dbReference type="EMBL" id="PNR33685.1"/>
    </source>
</evidence>
<keyword evidence="3" id="KW-1185">Reference proteome</keyword>
<dbReference type="AlphaFoldDB" id="A0A2K1IWP0"/>
<evidence type="ECO:0000313" key="2">
    <source>
        <dbReference type="EnsemblPlants" id="PAC:32940069.CDS.1"/>
    </source>
</evidence>
<reference evidence="1 3" key="1">
    <citation type="journal article" date="2008" name="Science">
        <title>The Physcomitrella genome reveals evolutionary insights into the conquest of land by plants.</title>
        <authorList>
            <person name="Rensing S."/>
            <person name="Lang D."/>
            <person name="Zimmer A."/>
            <person name="Terry A."/>
            <person name="Salamov A."/>
            <person name="Shapiro H."/>
            <person name="Nishiyama T."/>
            <person name="Perroud P.-F."/>
            <person name="Lindquist E."/>
            <person name="Kamisugi Y."/>
            <person name="Tanahashi T."/>
            <person name="Sakakibara K."/>
            <person name="Fujita T."/>
            <person name="Oishi K."/>
            <person name="Shin-I T."/>
            <person name="Kuroki Y."/>
            <person name="Toyoda A."/>
            <person name="Suzuki Y."/>
            <person name="Hashimoto A."/>
            <person name="Yamaguchi K."/>
            <person name="Sugano A."/>
            <person name="Kohara Y."/>
            <person name="Fujiyama A."/>
            <person name="Anterola A."/>
            <person name="Aoki S."/>
            <person name="Ashton N."/>
            <person name="Barbazuk W.B."/>
            <person name="Barker E."/>
            <person name="Bennetzen J."/>
            <person name="Bezanilla M."/>
            <person name="Blankenship R."/>
            <person name="Cho S.H."/>
            <person name="Dutcher S."/>
            <person name="Estelle M."/>
            <person name="Fawcett J.A."/>
            <person name="Gundlach H."/>
            <person name="Hanada K."/>
            <person name="Heyl A."/>
            <person name="Hicks K.A."/>
            <person name="Hugh J."/>
            <person name="Lohr M."/>
            <person name="Mayer K."/>
            <person name="Melkozernov A."/>
            <person name="Murata T."/>
            <person name="Nelson D."/>
            <person name="Pils B."/>
            <person name="Prigge M."/>
            <person name="Reiss B."/>
            <person name="Renner T."/>
            <person name="Rombauts S."/>
            <person name="Rushton P."/>
            <person name="Sanderfoot A."/>
            <person name="Schween G."/>
            <person name="Shiu S.-H."/>
            <person name="Stueber K."/>
            <person name="Theodoulou F.L."/>
            <person name="Tu H."/>
            <person name="Van de Peer Y."/>
            <person name="Verrier P.J."/>
            <person name="Waters E."/>
            <person name="Wood A."/>
            <person name="Yang L."/>
            <person name="Cove D."/>
            <person name="Cuming A."/>
            <person name="Hasebe M."/>
            <person name="Lucas S."/>
            <person name="Mishler D.B."/>
            <person name="Reski R."/>
            <person name="Grigoriev I."/>
            <person name="Quatrano R.S."/>
            <person name="Boore J.L."/>
        </authorList>
    </citation>
    <scope>NUCLEOTIDE SEQUENCE [LARGE SCALE GENOMIC DNA]</scope>
    <source>
        <strain evidence="2 3">cv. Gransden 2004</strain>
    </source>
</reference>
<sequence length="110" mass="12011">MSIPKDAVQAEKARTFQGECECRAGRDPAAHLEELDFIVELLQLTVTRTHHNRRGSGRRRGCWLAAGVMGGEGFARNTLLAVVADDKALALLLRSDCCNPAEDIVFTTTV</sequence>
<dbReference type="Gramene" id="Pp3c19_518V3.1">
    <property type="protein sequence ID" value="PAC:32940069.CDS.1"/>
    <property type="gene ID" value="Pp3c19_518"/>
</dbReference>
<reference evidence="1 3" key="2">
    <citation type="journal article" date="2018" name="Plant J.">
        <title>The Physcomitrella patens chromosome-scale assembly reveals moss genome structure and evolution.</title>
        <authorList>
            <person name="Lang D."/>
            <person name="Ullrich K.K."/>
            <person name="Murat F."/>
            <person name="Fuchs J."/>
            <person name="Jenkins J."/>
            <person name="Haas F.B."/>
            <person name="Piednoel M."/>
            <person name="Gundlach H."/>
            <person name="Van Bel M."/>
            <person name="Meyberg R."/>
            <person name="Vives C."/>
            <person name="Morata J."/>
            <person name="Symeonidi A."/>
            <person name="Hiss M."/>
            <person name="Muchero W."/>
            <person name="Kamisugi Y."/>
            <person name="Saleh O."/>
            <person name="Blanc G."/>
            <person name="Decker E.L."/>
            <person name="van Gessel N."/>
            <person name="Grimwood J."/>
            <person name="Hayes R.D."/>
            <person name="Graham S.W."/>
            <person name="Gunter L.E."/>
            <person name="McDaniel S.F."/>
            <person name="Hoernstein S.N.W."/>
            <person name="Larsson A."/>
            <person name="Li F.W."/>
            <person name="Perroud P.F."/>
            <person name="Phillips J."/>
            <person name="Ranjan P."/>
            <person name="Rokshar D.S."/>
            <person name="Rothfels C.J."/>
            <person name="Schneider L."/>
            <person name="Shu S."/>
            <person name="Stevenson D.W."/>
            <person name="Thummler F."/>
            <person name="Tillich M."/>
            <person name="Villarreal Aguilar J.C."/>
            <person name="Widiez T."/>
            <person name="Wong G.K."/>
            <person name="Wymore A."/>
            <person name="Zhang Y."/>
            <person name="Zimmer A.D."/>
            <person name="Quatrano R.S."/>
            <person name="Mayer K.F.X."/>
            <person name="Goodstein D."/>
            <person name="Casacuberta J.M."/>
            <person name="Vandepoele K."/>
            <person name="Reski R."/>
            <person name="Cuming A.C."/>
            <person name="Tuskan G.A."/>
            <person name="Maumus F."/>
            <person name="Salse J."/>
            <person name="Schmutz J."/>
            <person name="Rensing S.A."/>
        </authorList>
    </citation>
    <scope>NUCLEOTIDE SEQUENCE [LARGE SCALE GENOMIC DNA]</scope>
    <source>
        <strain evidence="2 3">cv. Gransden 2004</strain>
    </source>
</reference>
<dbReference type="EMBL" id="ABEU02000019">
    <property type="protein sequence ID" value="PNR33685.1"/>
    <property type="molecule type" value="Genomic_DNA"/>
</dbReference>
<name>A0A2K1IWP0_PHYPA</name>
<dbReference type="Proteomes" id="UP000006727">
    <property type="component" value="Chromosome 19"/>
</dbReference>